<organism evidence="1 2">
    <name type="scientific">Vitrella brassicaformis (strain CCMP3155)</name>
    <dbReference type="NCBI Taxonomy" id="1169540"/>
    <lineage>
        <taxon>Eukaryota</taxon>
        <taxon>Sar</taxon>
        <taxon>Alveolata</taxon>
        <taxon>Colpodellida</taxon>
        <taxon>Vitrellaceae</taxon>
        <taxon>Vitrella</taxon>
    </lineage>
</organism>
<protein>
    <submittedName>
        <fullName evidence="1">Uncharacterized protein</fullName>
    </submittedName>
</protein>
<dbReference type="InParanoid" id="A0A0G4FF32"/>
<name>A0A0G4FF32_VITBC</name>
<keyword evidence="2" id="KW-1185">Reference proteome</keyword>
<evidence type="ECO:0000313" key="2">
    <source>
        <dbReference type="Proteomes" id="UP000041254"/>
    </source>
</evidence>
<dbReference type="AlphaFoldDB" id="A0A0G4FF32"/>
<sequence>MSGVRLIGGATIDTGDLSRPSDPSPCTASPCHPPFEPRKRFSVVTKGTKIQDLSVASAIQGLFRFSTSLLSFGGSSRQFLSLSHWFGEEFEFDAALIKLRDLNDVLAIWVCALPDTHDVIQRREQRIVVTQVAYESGHQRHFSLYCTLPW</sequence>
<dbReference type="VEuPathDB" id="CryptoDB:Vbra_1192"/>
<accession>A0A0G4FF32</accession>
<dbReference type="EMBL" id="CDMY01000416">
    <property type="protein sequence ID" value="CEM11451.1"/>
    <property type="molecule type" value="Genomic_DNA"/>
</dbReference>
<dbReference type="Proteomes" id="UP000041254">
    <property type="component" value="Unassembled WGS sequence"/>
</dbReference>
<gene>
    <name evidence="1" type="ORF">Vbra_1192</name>
</gene>
<reference evidence="1 2" key="1">
    <citation type="submission" date="2014-11" db="EMBL/GenBank/DDBJ databases">
        <authorList>
            <person name="Zhu J."/>
            <person name="Qi W."/>
            <person name="Song R."/>
        </authorList>
    </citation>
    <scope>NUCLEOTIDE SEQUENCE [LARGE SCALE GENOMIC DNA]</scope>
</reference>
<proteinExistence type="predicted"/>
<evidence type="ECO:0000313" key="1">
    <source>
        <dbReference type="EMBL" id="CEM11451.1"/>
    </source>
</evidence>